<comment type="caution">
    <text evidence="2">The sequence shown here is derived from an EMBL/GenBank/DDBJ whole genome shotgun (WGS) entry which is preliminary data.</text>
</comment>
<evidence type="ECO:0000259" key="1">
    <source>
        <dbReference type="Pfam" id="PF10536"/>
    </source>
</evidence>
<keyword evidence="3" id="KW-1185">Reference proteome</keyword>
<dbReference type="PANTHER" id="PTHR46033">
    <property type="entry name" value="PROTEIN MAIN-LIKE 2"/>
    <property type="match status" value="1"/>
</dbReference>
<evidence type="ECO:0000313" key="3">
    <source>
        <dbReference type="Proteomes" id="UP001358586"/>
    </source>
</evidence>
<dbReference type="EMBL" id="JARKNE010000011">
    <property type="protein sequence ID" value="KAK5786325.1"/>
    <property type="molecule type" value="Genomic_DNA"/>
</dbReference>
<feature type="domain" description="Aminotransferase-like plant mobile" evidence="1">
    <location>
        <begin position="4"/>
        <end position="127"/>
    </location>
</feature>
<gene>
    <name evidence="2" type="ORF">PVK06_040961</name>
</gene>
<reference evidence="2 3" key="1">
    <citation type="submission" date="2023-03" db="EMBL/GenBank/DDBJ databases">
        <title>WGS of Gossypium arboreum.</title>
        <authorList>
            <person name="Yu D."/>
        </authorList>
    </citation>
    <scope>NUCLEOTIDE SEQUENCE [LARGE SCALE GENOMIC DNA]</scope>
    <source>
        <tissue evidence="2">Leaf</tissue>
    </source>
</reference>
<dbReference type="Proteomes" id="UP001358586">
    <property type="component" value="Chromosome 11"/>
</dbReference>
<dbReference type="Pfam" id="PF10536">
    <property type="entry name" value="PMD"/>
    <property type="match status" value="1"/>
</dbReference>
<protein>
    <recommendedName>
        <fullName evidence="1">Aminotransferase-like plant mobile domain-containing protein</fullName>
    </recommendedName>
</protein>
<dbReference type="PANTHER" id="PTHR46033:SF8">
    <property type="entry name" value="PROTEIN MAINTENANCE OF MERISTEMS-LIKE"/>
    <property type="match status" value="1"/>
</dbReference>
<organism evidence="2 3">
    <name type="scientific">Gossypium arboreum</name>
    <name type="common">Tree cotton</name>
    <name type="synonym">Gossypium nanking</name>
    <dbReference type="NCBI Taxonomy" id="29729"/>
    <lineage>
        <taxon>Eukaryota</taxon>
        <taxon>Viridiplantae</taxon>
        <taxon>Streptophyta</taxon>
        <taxon>Embryophyta</taxon>
        <taxon>Tracheophyta</taxon>
        <taxon>Spermatophyta</taxon>
        <taxon>Magnoliopsida</taxon>
        <taxon>eudicotyledons</taxon>
        <taxon>Gunneridae</taxon>
        <taxon>Pentapetalae</taxon>
        <taxon>rosids</taxon>
        <taxon>malvids</taxon>
        <taxon>Malvales</taxon>
        <taxon>Malvaceae</taxon>
        <taxon>Malvoideae</taxon>
        <taxon>Gossypium</taxon>
    </lineage>
</organism>
<name>A0ABR0N7I1_GOSAR</name>
<sequence>MLRRTKLDPPLISTLVERWRPETHTFYLLYNECIITLKDVSLQLNLPIDGDVIMGSIVSVNWSATCEQLLGKMSNRFRGSRIEMRWLEDNFQTIDAAASHIEKEQFVHTFILRLISDLLMPDKSHNMNLARESVIDRVCNGRDARIRSSDVIVRVYTAYSITTLGAR</sequence>
<accession>A0ABR0N7I1</accession>
<dbReference type="InterPro" id="IPR019557">
    <property type="entry name" value="AminoTfrase-like_pln_mobile"/>
</dbReference>
<evidence type="ECO:0000313" key="2">
    <source>
        <dbReference type="EMBL" id="KAK5786325.1"/>
    </source>
</evidence>
<proteinExistence type="predicted"/>
<dbReference type="InterPro" id="IPR044824">
    <property type="entry name" value="MAIN-like"/>
</dbReference>